<name>A0A1G5KMB7_9FLAO</name>
<evidence type="ECO:0000313" key="3">
    <source>
        <dbReference type="EMBL" id="SCZ01732.1"/>
    </source>
</evidence>
<reference evidence="3 4" key="1">
    <citation type="submission" date="2016-10" db="EMBL/GenBank/DDBJ databases">
        <authorList>
            <person name="de Groot N.N."/>
        </authorList>
    </citation>
    <scope>NUCLEOTIDE SEQUENCE [LARGE SCALE GENOMIC DNA]</scope>
    <source>
        <strain evidence="3 4">CGMCC 1.7031</strain>
    </source>
</reference>
<keyword evidence="4" id="KW-1185">Reference proteome</keyword>
<proteinExistence type="predicted"/>
<feature type="coiled-coil region" evidence="1">
    <location>
        <begin position="126"/>
        <end position="153"/>
    </location>
</feature>
<keyword evidence="2" id="KW-0812">Transmembrane</keyword>
<dbReference type="Proteomes" id="UP000199354">
    <property type="component" value="Unassembled WGS sequence"/>
</dbReference>
<protein>
    <submittedName>
        <fullName evidence="3">Uncharacterized protein</fullName>
    </submittedName>
</protein>
<organism evidence="3 4">
    <name type="scientific">Flavobacterium caeni</name>
    <dbReference type="NCBI Taxonomy" id="490189"/>
    <lineage>
        <taxon>Bacteria</taxon>
        <taxon>Pseudomonadati</taxon>
        <taxon>Bacteroidota</taxon>
        <taxon>Flavobacteriia</taxon>
        <taxon>Flavobacteriales</taxon>
        <taxon>Flavobacteriaceae</taxon>
        <taxon>Flavobacterium</taxon>
    </lineage>
</organism>
<sequence length="192" mass="21860">MNRDKKRHKILEILSKQFLACEAGSERILGVKFEEITKYVGCDEKTLRELSSILYENKEIGYHDAHGVTGMYSKEAGVAAYSDRKYLRLAYKNKIDKVKDIIQIVIPIISLLIALAAIFFKVETFNRENEQKFKILEEKIKRLENKKSNKTRNVAQPPFQDIAGFSVAGRCGFTKKYYIGRANSAPLSSATS</sequence>
<dbReference type="AlphaFoldDB" id="A0A1G5KMB7"/>
<dbReference type="RefSeq" id="WP_091147494.1">
    <property type="nucleotide sequence ID" value="NZ_FMVF01000063.1"/>
</dbReference>
<evidence type="ECO:0000256" key="2">
    <source>
        <dbReference type="SAM" id="Phobius"/>
    </source>
</evidence>
<keyword evidence="2" id="KW-1133">Transmembrane helix</keyword>
<gene>
    <name evidence="3" type="ORF">SAMN02927903_03384</name>
</gene>
<feature type="transmembrane region" description="Helical" evidence="2">
    <location>
        <begin position="101"/>
        <end position="120"/>
    </location>
</feature>
<evidence type="ECO:0000256" key="1">
    <source>
        <dbReference type="SAM" id="Coils"/>
    </source>
</evidence>
<dbReference type="OrthoDB" id="1454463at2"/>
<evidence type="ECO:0000313" key="4">
    <source>
        <dbReference type="Proteomes" id="UP000199354"/>
    </source>
</evidence>
<dbReference type="EMBL" id="FMVF01000063">
    <property type="protein sequence ID" value="SCZ01732.1"/>
    <property type="molecule type" value="Genomic_DNA"/>
</dbReference>
<accession>A0A1G5KMB7</accession>
<keyword evidence="2" id="KW-0472">Membrane</keyword>
<keyword evidence="1" id="KW-0175">Coiled coil</keyword>